<dbReference type="EMBL" id="JANRMS010001036">
    <property type="protein sequence ID" value="KAJ3531693.1"/>
    <property type="molecule type" value="Genomic_DNA"/>
</dbReference>
<accession>A0ACC1S464</accession>
<name>A0ACC1S464_9HYPO</name>
<reference evidence="1" key="1">
    <citation type="submission" date="2022-08" db="EMBL/GenBank/DDBJ databases">
        <title>Genome Sequence of Fusarium decemcellulare.</title>
        <authorList>
            <person name="Buettner E."/>
        </authorList>
    </citation>
    <scope>NUCLEOTIDE SEQUENCE</scope>
    <source>
        <strain evidence="1">Babe19</strain>
    </source>
</reference>
<evidence type="ECO:0000313" key="2">
    <source>
        <dbReference type="Proteomes" id="UP001148629"/>
    </source>
</evidence>
<evidence type="ECO:0000313" key="1">
    <source>
        <dbReference type="EMBL" id="KAJ3531693.1"/>
    </source>
</evidence>
<organism evidence="1 2">
    <name type="scientific">Fusarium decemcellulare</name>
    <dbReference type="NCBI Taxonomy" id="57161"/>
    <lineage>
        <taxon>Eukaryota</taxon>
        <taxon>Fungi</taxon>
        <taxon>Dikarya</taxon>
        <taxon>Ascomycota</taxon>
        <taxon>Pezizomycotina</taxon>
        <taxon>Sordariomycetes</taxon>
        <taxon>Hypocreomycetidae</taxon>
        <taxon>Hypocreales</taxon>
        <taxon>Nectriaceae</taxon>
        <taxon>Fusarium</taxon>
        <taxon>Fusarium decemcellulare species complex</taxon>
    </lineage>
</organism>
<sequence length="392" mass="44300">MSTSSGRKRSRNDRDEDPFVSTSNLELLEGVHNEDTPRANKFLLMQPQERRGRESPSLPSSASNRSASLSSRSVSISNRSSPTKQFRNAEMQETGFNVGSFRLDQHPESLKTLRIRLRDIGSGYAILPASLRRELSDSDSEIPPYAFKTDQETQVDGNLPSLSWVQKLVKRAAECLIDREGEASWNADVHAPILEHVFRSDRFRSSGLGDFRCCPSAQILPSFKPRDAPSKMVDFCVFVRPESNSPEEQSINTICQSRPGFSINHTDLGNFCKHPIALSIETKRPGEHRDRATLQMGTWHSSQWRSLRYPLFQPRTAGSIEFLPGIIIQGHDWQFVATILDQNHKALLLTGVRIGGTETELAVYSLIVALQHLREWIKDVYWPAFIEDMLHA</sequence>
<dbReference type="Proteomes" id="UP001148629">
    <property type="component" value="Unassembled WGS sequence"/>
</dbReference>
<protein>
    <submittedName>
        <fullName evidence="1">Uncharacterized protein</fullName>
    </submittedName>
</protein>
<keyword evidence="2" id="KW-1185">Reference proteome</keyword>
<gene>
    <name evidence="1" type="ORF">NM208_g8768</name>
</gene>
<proteinExistence type="predicted"/>
<comment type="caution">
    <text evidence="1">The sequence shown here is derived from an EMBL/GenBank/DDBJ whole genome shotgun (WGS) entry which is preliminary data.</text>
</comment>